<dbReference type="Proteomes" id="UP000198372">
    <property type="component" value="Unassembled WGS sequence"/>
</dbReference>
<dbReference type="EMBL" id="FMSP01000003">
    <property type="protein sequence ID" value="SCV68656.1"/>
    <property type="molecule type" value="Genomic_DNA"/>
</dbReference>
<keyword evidence="4 8" id="KW-1133">Transmembrane helix</keyword>
<feature type="transmembrane region" description="Helical" evidence="8">
    <location>
        <begin position="293"/>
        <end position="312"/>
    </location>
</feature>
<keyword evidence="3 8" id="KW-0812">Transmembrane</keyword>
<comment type="subcellular location">
    <subcellularLocation>
        <location evidence="1">Membrane</location>
        <topology evidence="1">Multi-pass membrane protein</topology>
    </subcellularLocation>
</comment>
<dbReference type="AlphaFoldDB" id="A0A238FC55"/>
<dbReference type="GO" id="GO:0016020">
    <property type="term" value="C:membrane"/>
    <property type="evidence" value="ECO:0007669"/>
    <property type="project" value="UniProtKB-SubCell"/>
</dbReference>
<evidence type="ECO:0000256" key="3">
    <source>
        <dbReference type="ARBA" id="ARBA00022692"/>
    </source>
</evidence>
<gene>
    <name evidence="9" type="ORF">BQ2448_777</name>
</gene>
<reference evidence="10" key="1">
    <citation type="submission" date="2016-09" db="EMBL/GenBank/DDBJ databases">
        <authorList>
            <person name="Jeantristanb JTB J.-T."/>
            <person name="Ricardo R."/>
        </authorList>
    </citation>
    <scope>NUCLEOTIDE SEQUENCE [LARGE SCALE GENOMIC DNA]</scope>
</reference>
<feature type="transmembrane region" description="Helical" evidence="8">
    <location>
        <begin position="333"/>
        <end position="349"/>
    </location>
</feature>
<organism evidence="9 10">
    <name type="scientific">Microbotryum intermedium</name>
    <dbReference type="NCBI Taxonomy" id="269621"/>
    <lineage>
        <taxon>Eukaryota</taxon>
        <taxon>Fungi</taxon>
        <taxon>Dikarya</taxon>
        <taxon>Basidiomycota</taxon>
        <taxon>Pucciniomycotina</taxon>
        <taxon>Microbotryomycetes</taxon>
        <taxon>Microbotryales</taxon>
        <taxon>Microbotryaceae</taxon>
        <taxon>Microbotryum</taxon>
    </lineage>
</organism>
<evidence type="ECO:0000256" key="4">
    <source>
        <dbReference type="ARBA" id="ARBA00022989"/>
    </source>
</evidence>
<evidence type="ECO:0000313" key="10">
    <source>
        <dbReference type="Proteomes" id="UP000198372"/>
    </source>
</evidence>
<keyword evidence="5 8" id="KW-0472">Membrane</keyword>
<proteinExistence type="inferred from homology"/>
<feature type="binding site" evidence="6">
    <location>
        <position position="331"/>
    </location>
    <ligand>
        <name>Zn(2+)</name>
        <dbReference type="ChEBI" id="CHEBI:29105"/>
    </ligand>
</feature>
<dbReference type="PANTHER" id="PTHR20855:SF52">
    <property type="entry name" value="ADIPONECTIN RECEPTOR PROTEIN"/>
    <property type="match status" value="1"/>
</dbReference>
<keyword evidence="10" id="KW-1185">Reference proteome</keyword>
<sequence length="368" mass="40878">MSRQRTKSANRTMDPTSSSASGPAVPQAGEATPLVAKTHKLLTYDELEDWRKDNHYIRTAYRQTLKSYHACFLSIFGVHNETTNIASAATLPHSIERPHSWGRARVHLNLIQSCTPLGKQWTHLVGAIVAIGSLLYLVASITPDERARHRQGWFAPVAGIPYPFPSPAQPSVTWIDSFGFSASFHALCCHSKEVAHRWNNFDYVGIVVLISGTFVPVVRYGFFCDPHLRHLYITLIYTAASFTAYTVLAPHAKTPEFRRFRAWVFIALGASAVFPVGHAILRYGFEGASNGISLPWLALGGALYIIGAVLYAERCPERFLPGRFDLVGSSHQIFHVLILLAALSHWVAISEGFRYWHGERNGGCPVHS</sequence>
<comment type="similarity">
    <text evidence="2">Belongs to the ADIPOR family.</text>
</comment>
<accession>A0A238FC55</accession>
<dbReference type="PANTHER" id="PTHR20855">
    <property type="entry name" value="ADIPOR/PROGESTIN RECEPTOR-RELATED"/>
    <property type="match status" value="1"/>
</dbReference>
<feature type="compositionally biased region" description="Polar residues" evidence="7">
    <location>
        <begin position="9"/>
        <end position="21"/>
    </location>
</feature>
<keyword evidence="6" id="KW-0862">Zinc</keyword>
<name>A0A238FC55_9BASI</name>
<evidence type="ECO:0000256" key="7">
    <source>
        <dbReference type="SAM" id="MobiDB-lite"/>
    </source>
</evidence>
<evidence type="ECO:0000256" key="5">
    <source>
        <dbReference type="ARBA" id="ARBA00023136"/>
    </source>
</evidence>
<evidence type="ECO:0000256" key="2">
    <source>
        <dbReference type="ARBA" id="ARBA00007018"/>
    </source>
</evidence>
<feature type="transmembrane region" description="Helical" evidence="8">
    <location>
        <begin position="201"/>
        <end position="222"/>
    </location>
</feature>
<dbReference type="Pfam" id="PF03006">
    <property type="entry name" value="HlyIII"/>
    <property type="match status" value="1"/>
</dbReference>
<protein>
    <submittedName>
        <fullName evidence="9">BQ2448_777 protein</fullName>
    </submittedName>
</protein>
<dbReference type="GO" id="GO:0046872">
    <property type="term" value="F:metal ion binding"/>
    <property type="evidence" value="ECO:0007669"/>
    <property type="project" value="UniProtKB-KW"/>
</dbReference>
<dbReference type="GO" id="GO:0038023">
    <property type="term" value="F:signaling receptor activity"/>
    <property type="evidence" value="ECO:0007669"/>
    <property type="project" value="TreeGrafter"/>
</dbReference>
<feature type="binding site" evidence="6">
    <location>
        <position position="185"/>
    </location>
    <ligand>
        <name>Zn(2+)</name>
        <dbReference type="ChEBI" id="CHEBI:29105"/>
    </ligand>
</feature>
<feature type="transmembrane region" description="Helical" evidence="8">
    <location>
        <begin position="121"/>
        <end position="141"/>
    </location>
</feature>
<evidence type="ECO:0000256" key="8">
    <source>
        <dbReference type="SAM" id="Phobius"/>
    </source>
</evidence>
<evidence type="ECO:0000256" key="6">
    <source>
        <dbReference type="PIRSR" id="PIRSR604254-1"/>
    </source>
</evidence>
<feature type="region of interest" description="Disordered" evidence="7">
    <location>
        <begin position="1"/>
        <end position="32"/>
    </location>
</feature>
<dbReference type="OrthoDB" id="529367at2759"/>
<evidence type="ECO:0000313" key="9">
    <source>
        <dbReference type="EMBL" id="SCV68656.1"/>
    </source>
</evidence>
<dbReference type="STRING" id="269621.A0A238FC55"/>
<feature type="transmembrane region" description="Helical" evidence="8">
    <location>
        <begin position="260"/>
        <end position="281"/>
    </location>
</feature>
<feature type="transmembrane region" description="Helical" evidence="8">
    <location>
        <begin position="228"/>
        <end position="248"/>
    </location>
</feature>
<dbReference type="InterPro" id="IPR004254">
    <property type="entry name" value="AdipoR/HlyIII-related"/>
</dbReference>
<feature type="binding site" evidence="6">
    <location>
        <position position="335"/>
    </location>
    <ligand>
        <name>Zn(2+)</name>
        <dbReference type="ChEBI" id="CHEBI:29105"/>
    </ligand>
</feature>
<evidence type="ECO:0000256" key="1">
    <source>
        <dbReference type="ARBA" id="ARBA00004141"/>
    </source>
</evidence>
<dbReference type="GO" id="GO:0006882">
    <property type="term" value="P:intracellular zinc ion homeostasis"/>
    <property type="evidence" value="ECO:0007669"/>
    <property type="project" value="TreeGrafter"/>
</dbReference>
<keyword evidence="6" id="KW-0479">Metal-binding</keyword>